<proteinExistence type="predicted"/>
<dbReference type="AlphaFoldDB" id="A0A6I0DTV9"/>
<organism evidence="1 2">
    <name type="scientific">Brucella anthropi</name>
    <name type="common">Ochrobactrum anthropi</name>
    <dbReference type="NCBI Taxonomy" id="529"/>
    <lineage>
        <taxon>Bacteria</taxon>
        <taxon>Pseudomonadati</taxon>
        <taxon>Pseudomonadota</taxon>
        <taxon>Alphaproteobacteria</taxon>
        <taxon>Hyphomicrobiales</taxon>
        <taxon>Brucellaceae</taxon>
        <taxon>Brucella/Ochrobactrum group</taxon>
        <taxon>Brucella</taxon>
    </lineage>
</organism>
<sequence length="90" mass="9852">MGAKIEVTPGSAESDGAFQVWRANEDALIAWLAVETQWRVVSSMAGLVWLGLDYSAVDVVLRRLKSPDRVFANLQDMELAALEAFNEALA</sequence>
<reference evidence="1 2" key="1">
    <citation type="submission" date="2019-09" db="EMBL/GenBank/DDBJ databases">
        <title>Taxonomic organization of the family Brucellaceae based on a phylogenomic approach.</title>
        <authorList>
            <person name="Leclercq S."/>
            <person name="Cloeckaert A."/>
            <person name="Zygmunt M.S."/>
        </authorList>
    </citation>
    <scope>NUCLEOTIDE SEQUENCE [LARGE SCALE GENOMIC DNA]</scope>
    <source>
        <strain evidence="1 2">CCUG 34461</strain>
    </source>
</reference>
<gene>
    <name evidence="1" type="ORF">F9L06_03850</name>
</gene>
<dbReference type="InterPro" id="IPR014915">
    <property type="entry name" value="Phage_TLS_TfmB"/>
</dbReference>
<protein>
    <submittedName>
        <fullName evidence="1">DUF1799 domain-containing protein</fullName>
    </submittedName>
</protein>
<dbReference type="EMBL" id="WBWX01000001">
    <property type="protein sequence ID" value="KAB2803301.1"/>
    <property type="molecule type" value="Genomic_DNA"/>
</dbReference>
<dbReference type="RefSeq" id="WP_151576338.1">
    <property type="nucleotide sequence ID" value="NZ_WBWX01000001.1"/>
</dbReference>
<evidence type="ECO:0000313" key="2">
    <source>
        <dbReference type="Proteomes" id="UP000441102"/>
    </source>
</evidence>
<dbReference type="Pfam" id="PF08809">
    <property type="entry name" value="DUF1799"/>
    <property type="match status" value="1"/>
</dbReference>
<dbReference type="Proteomes" id="UP000441102">
    <property type="component" value="Unassembled WGS sequence"/>
</dbReference>
<evidence type="ECO:0000313" key="1">
    <source>
        <dbReference type="EMBL" id="KAB2803301.1"/>
    </source>
</evidence>
<accession>A0A6I0DTV9</accession>
<name>A0A6I0DTV9_BRUAN</name>
<comment type="caution">
    <text evidence="1">The sequence shown here is derived from an EMBL/GenBank/DDBJ whole genome shotgun (WGS) entry which is preliminary data.</text>
</comment>